<organism evidence="5 7">
    <name type="scientific">Formosa algae</name>
    <dbReference type="NCBI Taxonomy" id="225843"/>
    <lineage>
        <taxon>Bacteria</taxon>
        <taxon>Pseudomonadati</taxon>
        <taxon>Bacteroidota</taxon>
        <taxon>Flavobacteriia</taxon>
        <taxon>Flavobacteriales</taxon>
        <taxon>Flavobacteriaceae</taxon>
        <taxon>Formosa</taxon>
    </lineage>
</organism>
<dbReference type="EMBL" id="JAUSUU010000010">
    <property type="protein sequence ID" value="MDQ0336703.1"/>
    <property type="molecule type" value="Genomic_DNA"/>
</dbReference>
<accession>A0A9X0YMP5</accession>
<dbReference type="OrthoDB" id="976756at2"/>
<evidence type="ECO:0000259" key="4">
    <source>
        <dbReference type="SMART" id="SM00560"/>
    </source>
</evidence>
<dbReference type="InterPro" id="IPR006558">
    <property type="entry name" value="LamG-like"/>
</dbReference>
<dbReference type="InterPro" id="IPR013320">
    <property type="entry name" value="ConA-like_dom_sf"/>
</dbReference>
<feature type="chain" id="PRO_5040958444" description="LamG-like jellyroll fold domain-containing protein" evidence="3">
    <location>
        <begin position="25"/>
        <end position="358"/>
    </location>
</feature>
<dbReference type="GO" id="GO:0004553">
    <property type="term" value="F:hydrolase activity, hydrolyzing O-glycosyl compounds"/>
    <property type="evidence" value="ECO:0007669"/>
    <property type="project" value="UniProtKB-ARBA"/>
</dbReference>
<feature type="domain" description="LamG-like jellyroll fold" evidence="4">
    <location>
        <begin position="118"/>
        <end position="266"/>
    </location>
</feature>
<protein>
    <recommendedName>
        <fullName evidence="4">LamG-like jellyroll fold domain-containing protein</fullName>
    </recommendedName>
</protein>
<dbReference type="SMART" id="SM00560">
    <property type="entry name" value="LamGL"/>
    <property type="match status" value="1"/>
</dbReference>
<name>A0A9X0YMP5_9FLAO</name>
<dbReference type="Gene3D" id="2.60.120.200">
    <property type="match status" value="1"/>
</dbReference>
<evidence type="ECO:0000313" key="7">
    <source>
        <dbReference type="Proteomes" id="UP001138672"/>
    </source>
</evidence>
<proteinExistence type="predicted"/>
<dbReference type="SUPFAM" id="SSF49899">
    <property type="entry name" value="Concanavalin A-like lectins/glucanases"/>
    <property type="match status" value="1"/>
</dbReference>
<dbReference type="GO" id="GO:0005975">
    <property type="term" value="P:carbohydrate metabolic process"/>
    <property type="evidence" value="ECO:0007669"/>
    <property type="project" value="UniProtKB-ARBA"/>
</dbReference>
<sequence length="358" mass="38489">MMKKLLKNLSFFAISTLAVGTVHAQDPDAFLHVRFENNLEASTTESDGITFEVTDPNGEGSLIVYNSATPKEGSYAIDFSSYAYDADSGEYTDNVSIIDNSSNVQIQSTTNHSILGDDARTFAAWIRFDDISGGGGSHVILNMGDPTSSSQGRVTWTLAAAQDRIQIAVGGGNVNGNYTTGGSTDLEDGNWHHVAFTYDDGDALEDIIFYIDGNKTTNDGGSNTGNSFNTTNDLLTIGSRGNNTLKWFDGGGIDDLRVYDEALSEEEIELIYGGSLLSIEDVAFGDDELKAYPNAVVDVLNIKTTSNSVLDISVFDITGKAVIRTSGKSVDMSTLTTGLYIVKVREDNKVANLKILKK</sequence>
<keyword evidence="2" id="KW-1015">Disulfide bond</keyword>
<evidence type="ECO:0000256" key="3">
    <source>
        <dbReference type="SAM" id="SignalP"/>
    </source>
</evidence>
<dbReference type="Proteomes" id="UP001231587">
    <property type="component" value="Unassembled WGS sequence"/>
</dbReference>
<dbReference type="RefSeq" id="WP_083495727.1">
    <property type="nucleotide sequence ID" value="NZ_JAGGJQ010000011.1"/>
</dbReference>
<dbReference type="Proteomes" id="UP001138672">
    <property type="component" value="Unassembled WGS sequence"/>
</dbReference>
<dbReference type="Pfam" id="PF13385">
    <property type="entry name" value="Laminin_G_3"/>
    <property type="match status" value="1"/>
</dbReference>
<dbReference type="InterPro" id="IPR026444">
    <property type="entry name" value="Secre_tail"/>
</dbReference>
<reference evidence="5" key="1">
    <citation type="submission" date="2021-03" db="EMBL/GenBank/DDBJ databases">
        <title>Genomic Encyclopedia of Type Strains, Phase IV (KMG-IV): sequencing the most valuable type-strain genomes for metagenomic binning, comparative biology and taxonomic classification.</title>
        <authorList>
            <person name="Goeker M."/>
        </authorList>
    </citation>
    <scope>NUCLEOTIDE SEQUENCE</scope>
    <source>
        <strain evidence="5">DSM 15523</strain>
        <strain evidence="6 8">DSM 16476</strain>
    </source>
</reference>
<gene>
    <name evidence="5" type="ORF">J2Z56_003309</name>
    <name evidence="6" type="ORF">J2Z57_003157</name>
</gene>
<keyword evidence="1 3" id="KW-0732">Signal</keyword>
<evidence type="ECO:0000256" key="2">
    <source>
        <dbReference type="ARBA" id="ARBA00023157"/>
    </source>
</evidence>
<keyword evidence="8" id="KW-1185">Reference proteome</keyword>
<evidence type="ECO:0000313" key="5">
    <source>
        <dbReference type="EMBL" id="MBP1841375.1"/>
    </source>
</evidence>
<evidence type="ECO:0000256" key="1">
    <source>
        <dbReference type="ARBA" id="ARBA00022729"/>
    </source>
</evidence>
<evidence type="ECO:0000313" key="8">
    <source>
        <dbReference type="Proteomes" id="UP001231587"/>
    </source>
</evidence>
<evidence type="ECO:0000313" key="6">
    <source>
        <dbReference type="EMBL" id="MDQ0336703.1"/>
    </source>
</evidence>
<feature type="signal peptide" evidence="3">
    <location>
        <begin position="1"/>
        <end position="24"/>
    </location>
</feature>
<dbReference type="EMBL" id="JAGGJQ010000011">
    <property type="protein sequence ID" value="MBP1841375.1"/>
    <property type="molecule type" value="Genomic_DNA"/>
</dbReference>
<dbReference type="NCBIfam" id="TIGR04183">
    <property type="entry name" value="Por_Secre_tail"/>
    <property type="match status" value="1"/>
</dbReference>
<dbReference type="AlphaFoldDB" id="A0A9X0YMP5"/>
<comment type="caution">
    <text evidence="5">The sequence shown here is derived from an EMBL/GenBank/DDBJ whole genome shotgun (WGS) entry which is preliminary data.</text>
</comment>
<dbReference type="Pfam" id="PF18962">
    <property type="entry name" value="Por_Secre_tail"/>
    <property type="match status" value="1"/>
</dbReference>